<reference evidence="2" key="1">
    <citation type="submission" date="2021-01" db="UniProtKB">
        <authorList>
            <consortium name="EnsemblMetazoa"/>
        </authorList>
    </citation>
    <scope>IDENTIFICATION</scope>
</reference>
<dbReference type="Pfam" id="PF00076">
    <property type="entry name" value="RRM_1"/>
    <property type="match status" value="1"/>
</dbReference>
<evidence type="ECO:0000259" key="1">
    <source>
        <dbReference type="SMART" id="SM00360"/>
    </source>
</evidence>
<dbReference type="InterPro" id="IPR000504">
    <property type="entry name" value="RRM_dom"/>
</dbReference>
<protein>
    <recommendedName>
        <fullName evidence="1">RRM domain-containing protein</fullName>
    </recommendedName>
</protein>
<keyword evidence="3" id="KW-1185">Reference proteome</keyword>
<proteinExistence type="predicted"/>
<dbReference type="CDD" id="cd00590">
    <property type="entry name" value="RRM_SF"/>
    <property type="match status" value="1"/>
</dbReference>
<dbReference type="Proteomes" id="UP000594262">
    <property type="component" value="Unplaced"/>
</dbReference>
<accession>A0A7M5VDV5</accession>
<feature type="domain" description="RRM" evidence="1">
    <location>
        <begin position="12"/>
        <end position="84"/>
    </location>
</feature>
<dbReference type="Gene3D" id="3.30.70.330">
    <property type="match status" value="1"/>
</dbReference>
<dbReference type="AlphaFoldDB" id="A0A7M5VDV5"/>
<dbReference type="EnsemblMetazoa" id="CLYHEMT009611.1">
    <property type="protein sequence ID" value="CLYHEMP009611.1"/>
    <property type="gene ID" value="CLYHEMG009611"/>
</dbReference>
<dbReference type="InterPro" id="IPR035979">
    <property type="entry name" value="RBD_domain_sf"/>
</dbReference>
<evidence type="ECO:0000313" key="2">
    <source>
        <dbReference type="EnsemblMetazoa" id="CLYHEMP009611.1"/>
    </source>
</evidence>
<dbReference type="SMART" id="SM00360">
    <property type="entry name" value="RRM"/>
    <property type="match status" value="1"/>
</dbReference>
<dbReference type="OrthoDB" id="439808at2759"/>
<dbReference type="GO" id="GO:0003723">
    <property type="term" value="F:RNA binding"/>
    <property type="evidence" value="ECO:0007669"/>
    <property type="project" value="InterPro"/>
</dbReference>
<dbReference type="InterPro" id="IPR012677">
    <property type="entry name" value="Nucleotide-bd_a/b_plait_sf"/>
</dbReference>
<dbReference type="SUPFAM" id="SSF54928">
    <property type="entry name" value="RNA-binding domain, RBD"/>
    <property type="match status" value="1"/>
</dbReference>
<evidence type="ECO:0000313" key="3">
    <source>
        <dbReference type="Proteomes" id="UP000594262"/>
    </source>
</evidence>
<sequence length="188" mass="21106">MDTTRRTYEGIKLQISNLDLEIDQNTLYLECSKYGVVLNTEIKEGSEHCPVKAATVTYYSPGEAQTAMRSLNGKTLRKNILYVGQPPRERRPRSRSTNSFGKYGFSTNLNESWSEVKSVSSRQQSKLLENLQHSSNGLSSSWGNDRFRPNQSYGNSLIDFKKNITKGGCCSKCSRSGSHSHHSSGELR</sequence>
<organism evidence="2 3">
    <name type="scientific">Clytia hemisphaerica</name>
    <dbReference type="NCBI Taxonomy" id="252671"/>
    <lineage>
        <taxon>Eukaryota</taxon>
        <taxon>Metazoa</taxon>
        <taxon>Cnidaria</taxon>
        <taxon>Hydrozoa</taxon>
        <taxon>Hydroidolina</taxon>
        <taxon>Leptothecata</taxon>
        <taxon>Obeliida</taxon>
        <taxon>Clytiidae</taxon>
        <taxon>Clytia</taxon>
    </lineage>
</organism>
<name>A0A7M5VDV5_9CNID</name>